<keyword evidence="2" id="KW-1185">Reference proteome</keyword>
<dbReference type="Gramene" id="TuG1812G0200001187.01.T01">
    <property type="protein sequence ID" value="TuG1812G0200001187.01.T01.cds247490"/>
    <property type="gene ID" value="TuG1812G0200001187.01"/>
</dbReference>
<reference evidence="1" key="3">
    <citation type="submission" date="2022-06" db="UniProtKB">
        <authorList>
            <consortium name="EnsemblPlants"/>
        </authorList>
    </citation>
    <scope>IDENTIFICATION</scope>
</reference>
<reference evidence="2" key="1">
    <citation type="journal article" date="2013" name="Nature">
        <title>Draft genome of the wheat A-genome progenitor Triticum urartu.</title>
        <authorList>
            <person name="Ling H.Q."/>
            <person name="Zhao S."/>
            <person name="Liu D."/>
            <person name="Wang J."/>
            <person name="Sun H."/>
            <person name="Zhang C."/>
            <person name="Fan H."/>
            <person name="Li D."/>
            <person name="Dong L."/>
            <person name="Tao Y."/>
            <person name="Gao C."/>
            <person name="Wu H."/>
            <person name="Li Y."/>
            <person name="Cui Y."/>
            <person name="Guo X."/>
            <person name="Zheng S."/>
            <person name="Wang B."/>
            <person name="Yu K."/>
            <person name="Liang Q."/>
            <person name="Yang W."/>
            <person name="Lou X."/>
            <person name="Chen J."/>
            <person name="Feng M."/>
            <person name="Jian J."/>
            <person name="Zhang X."/>
            <person name="Luo G."/>
            <person name="Jiang Y."/>
            <person name="Liu J."/>
            <person name="Wang Z."/>
            <person name="Sha Y."/>
            <person name="Zhang B."/>
            <person name="Wu H."/>
            <person name="Tang D."/>
            <person name="Shen Q."/>
            <person name="Xue P."/>
            <person name="Zou S."/>
            <person name="Wang X."/>
            <person name="Liu X."/>
            <person name="Wang F."/>
            <person name="Yang Y."/>
            <person name="An X."/>
            <person name="Dong Z."/>
            <person name="Zhang K."/>
            <person name="Zhang X."/>
            <person name="Luo M.C."/>
            <person name="Dvorak J."/>
            <person name="Tong Y."/>
            <person name="Wang J."/>
            <person name="Yang H."/>
            <person name="Li Z."/>
            <person name="Wang D."/>
            <person name="Zhang A."/>
            <person name="Wang J."/>
        </authorList>
    </citation>
    <scope>NUCLEOTIDE SEQUENCE</scope>
    <source>
        <strain evidence="2">cv. G1812</strain>
    </source>
</reference>
<reference evidence="1" key="2">
    <citation type="submission" date="2018-03" db="EMBL/GenBank/DDBJ databases">
        <title>The Triticum urartu genome reveals the dynamic nature of wheat genome evolution.</title>
        <authorList>
            <person name="Ling H."/>
            <person name="Ma B."/>
            <person name="Shi X."/>
            <person name="Liu H."/>
            <person name="Dong L."/>
            <person name="Sun H."/>
            <person name="Cao Y."/>
            <person name="Gao Q."/>
            <person name="Zheng S."/>
            <person name="Li Y."/>
            <person name="Yu Y."/>
            <person name="Du H."/>
            <person name="Qi M."/>
            <person name="Li Y."/>
            <person name="Yu H."/>
            <person name="Cui Y."/>
            <person name="Wang N."/>
            <person name="Chen C."/>
            <person name="Wu H."/>
            <person name="Zhao Y."/>
            <person name="Zhang J."/>
            <person name="Li Y."/>
            <person name="Zhou W."/>
            <person name="Zhang B."/>
            <person name="Hu W."/>
            <person name="Eijk M."/>
            <person name="Tang J."/>
            <person name="Witsenboer H."/>
            <person name="Zhao S."/>
            <person name="Li Z."/>
            <person name="Zhang A."/>
            <person name="Wang D."/>
            <person name="Liang C."/>
        </authorList>
    </citation>
    <scope>NUCLEOTIDE SEQUENCE [LARGE SCALE GENOMIC DNA]</scope>
    <source>
        <strain evidence="1">cv. G1812</strain>
    </source>
</reference>
<protein>
    <submittedName>
        <fullName evidence="1">Uncharacterized protein</fullName>
    </submittedName>
</protein>
<evidence type="ECO:0000313" key="2">
    <source>
        <dbReference type="Proteomes" id="UP000015106"/>
    </source>
</evidence>
<sequence length="67" mass="7071">MRRQVTHEGAVPPVNKCALSILAITSNYSKSSAKVTSVVKEKWVKPAGGCLKLNVDASYHAEDGTGA</sequence>
<accession>A0A8R7PAX5</accession>
<organism evidence="1 2">
    <name type="scientific">Triticum urartu</name>
    <name type="common">Red wild einkorn</name>
    <name type="synonym">Crithodium urartu</name>
    <dbReference type="NCBI Taxonomy" id="4572"/>
    <lineage>
        <taxon>Eukaryota</taxon>
        <taxon>Viridiplantae</taxon>
        <taxon>Streptophyta</taxon>
        <taxon>Embryophyta</taxon>
        <taxon>Tracheophyta</taxon>
        <taxon>Spermatophyta</taxon>
        <taxon>Magnoliopsida</taxon>
        <taxon>Liliopsida</taxon>
        <taxon>Poales</taxon>
        <taxon>Poaceae</taxon>
        <taxon>BOP clade</taxon>
        <taxon>Pooideae</taxon>
        <taxon>Triticodae</taxon>
        <taxon>Triticeae</taxon>
        <taxon>Triticinae</taxon>
        <taxon>Triticum</taxon>
    </lineage>
</organism>
<dbReference type="EnsemblPlants" id="TuG1812G0200001187.01.T01">
    <property type="protein sequence ID" value="TuG1812G0200001187.01.T01.cds247490"/>
    <property type="gene ID" value="TuG1812G0200001187.01"/>
</dbReference>
<proteinExistence type="predicted"/>
<dbReference type="AlphaFoldDB" id="A0A8R7PAX5"/>
<evidence type="ECO:0000313" key="1">
    <source>
        <dbReference type="EnsemblPlants" id="TuG1812G0200001187.01.T01.cds247490"/>
    </source>
</evidence>
<dbReference type="Proteomes" id="UP000015106">
    <property type="component" value="Chromosome 2"/>
</dbReference>
<name>A0A8R7PAX5_TRIUA</name>